<organism evidence="1 2">
    <name type="scientific">Corynebacterium felinum</name>
    <dbReference type="NCBI Taxonomy" id="131318"/>
    <lineage>
        <taxon>Bacteria</taxon>
        <taxon>Bacillati</taxon>
        <taxon>Actinomycetota</taxon>
        <taxon>Actinomycetes</taxon>
        <taxon>Mycobacteriales</taxon>
        <taxon>Corynebacteriaceae</taxon>
        <taxon>Corynebacterium</taxon>
    </lineage>
</organism>
<comment type="caution">
    <text evidence="1">The sequence shown here is derived from an EMBL/GenBank/DDBJ whole genome shotgun (WGS) entry which is preliminary data.</text>
</comment>
<gene>
    <name evidence="1" type="ORF">J2S37_001139</name>
</gene>
<sequence>MIRSTLRDEIVNKPVVDIHAFTVWSNSESFGEKYFQLSVVFAAFWLCWCVWNGVSWGDDLHDCVNGKAGDGVGSWLKS</sequence>
<accession>A0ABU2B7L4</accession>
<proteinExistence type="predicted"/>
<reference evidence="1 2" key="1">
    <citation type="submission" date="2023-07" db="EMBL/GenBank/DDBJ databases">
        <title>Sequencing the genomes of 1000 actinobacteria strains.</title>
        <authorList>
            <person name="Klenk H.-P."/>
        </authorList>
    </citation>
    <scope>NUCLEOTIDE SEQUENCE [LARGE SCALE GENOMIC DNA]</scope>
    <source>
        <strain evidence="1 2">DSM 44508</strain>
    </source>
</reference>
<evidence type="ECO:0000313" key="1">
    <source>
        <dbReference type="EMBL" id="MDR7354601.1"/>
    </source>
</evidence>
<keyword evidence="2" id="KW-1185">Reference proteome</keyword>
<dbReference type="RefSeq" id="WP_277104553.1">
    <property type="nucleotide sequence ID" value="NZ_BAAAJS010000003.1"/>
</dbReference>
<dbReference type="EMBL" id="JAVDYF010000001">
    <property type="protein sequence ID" value="MDR7354601.1"/>
    <property type="molecule type" value="Genomic_DNA"/>
</dbReference>
<name>A0ABU2B7L4_9CORY</name>
<protein>
    <submittedName>
        <fullName evidence="1">Uncharacterized protein</fullName>
    </submittedName>
</protein>
<dbReference type="Proteomes" id="UP001183619">
    <property type="component" value="Unassembled WGS sequence"/>
</dbReference>
<evidence type="ECO:0000313" key="2">
    <source>
        <dbReference type="Proteomes" id="UP001183619"/>
    </source>
</evidence>